<protein>
    <submittedName>
        <fullName evidence="1">Uncharacterized protein</fullName>
    </submittedName>
</protein>
<dbReference type="Proteomes" id="UP000316958">
    <property type="component" value="Unassembled WGS sequence"/>
</dbReference>
<name>A0A552G5J3_MICAE</name>
<gene>
    <name evidence="1" type="ORF">EWV57_02225</name>
</gene>
<accession>A0A552G5J3</accession>
<proteinExistence type="predicted"/>
<sequence>MSNQLKETIGDYGIENSLDAMIDLIEFRCLSELHKAAILAYLGFAEKVFPGGRVWGFTHFHLVNYLIFREKVPEFSPQSLQRSALFEVKKV</sequence>
<dbReference type="AlphaFoldDB" id="A0A552G5J3"/>
<comment type="caution">
    <text evidence="1">The sequence shown here is derived from an EMBL/GenBank/DDBJ whole genome shotgun (WGS) entry which is preliminary data.</text>
</comment>
<dbReference type="EMBL" id="SFBE01000037">
    <property type="protein sequence ID" value="TRU54258.1"/>
    <property type="molecule type" value="Genomic_DNA"/>
</dbReference>
<evidence type="ECO:0000313" key="2">
    <source>
        <dbReference type="Proteomes" id="UP000316958"/>
    </source>
</evidence>
<organism evidence="1 2">
    <name type="scientific">Microcystis aeruginosa Ma_QC_Ch_20071001_S25D</name>
    <dbReference type="NCBI Taxonomy" id="2486250"/>
    <lineage>
        <taxon>Bacteria</taxon>
        <taxon>Bacillati</taxon>
        <taxon>Cyanobacteriota</taxon>
        <taxon>Cyanophyceae</taxon>
        <taxon>Oscillatoriophycideae</taxon>
        <taxon>Chroococcales</taxon>
        <taxon>Microcystaceae</taxon>
        <taxon>Microcystis</taxon>
    </lineage>
</organism>
<evidence type="ECO:0000313" key="1">
    <source>
        <dbReference type="EMBL" id="TRU54258.1"/>
    </source>
</evidence>
<reference evidence="1 2" key="1">
    <citation type="submission" date="2019-01" db="EMBL/GenBank/DDBJ databases">
        <title>Coherence of Microcystis species and biogeography revealed through population genomics.</title>
        <authorList>
            <person name="Perez-Carrascal O.M."/>
            <person name="Terrat Y."/>
            <person name="Giani A."/>
            <person name="Fortin N."/>
            <person name="Tromas N."/>
            <person name="Shapiro B.J."/>
        </authorList>
    </citation>
    <scope>NUCLEOTIDE SEQUENCE [LARGE SCALE GENOMIC DNA]</scope>
    <source>
        <strain evidence="1">Ma_QC_Ch_20071001_S25D</strain>
    </source>
</reference>